<name>A0A4Y2KLC3_ARAVE</name>
<dbReference type="EMBL" id="BGPR01195522">
    <property type="protein sequence ID" value="GBN03374.1"/>
    <property type="molecule type" value="Genomic_DNA"/>
</dbReference>
<feature type="non-terminal residue" evidence="1">
    <location>
        <position position="40"/>
    </location>
</feature>
<sequence length="40" mass="4545">MLKMGSGKVVNEFETVDLCHRISKNLQNCQQSDSFEVLES</sequence>
<proteinExistence type="predicted"/>
<evidence type="ECO:0000313" key="1">
    <source>
        <dbReference type="EMBL" id="GBN03374.1"/>
    </source>
</evidence>
<dbReference type="EMBL" id="BGPR01195547">
    <property type="protein sequence ID" value="GBN03440.1"/>
    <property type="molecule type" value="Genomic_DNA"/>
</dbReference>
<dbReference type="Proteomes" id="UP000499080">
    <property type="component" value="Unassembled WGS sequence"/>
</dbReference>
<organism evidence="1 3">
    <name type="scientific">Araneus ventricosus</name>
    <name type="common">Orbweaver spider</name>
    <name type="synonym">Epeira ventricosa</name>
    <dbReference type="NCBI Taxonomy" id="182803"/>
    <lineage>
        <taxon>Eukaryota</taxon>
        <taxon>Metazoa</taxon>
        <taxon>Ecdysozoa</taxon>
        <taxon>Arthropoda</taxon>
        <taxon>Chelicerata</taxon>
        <taxon>Arachnida</taxon>
        <taxon>Araneae</taxon>
        <taxon>Araneomorphae</taxon>
        <taxon>Entelegynae</taxon>
        <taxon>Araneoidea</taxon>
        <taxon>Araneidae</taxon>
        <taxon>Araneus</taxon>
    </lineage>
</organism>
<evidence type="ECO:0000313" key="2">
    <source>
        <dbReference type="EMBL" id="GBN03440.1"/>
    </source>
</evidence>
<keyword evidence="3" id="KW-1185">Reference proteome</keyword>
<gene>
    <name evidence="2" type="ORF">AVEN_166460_1</name>
    <name evidence="1" type="ORF">AVEN_43333_1</name>
</gene>
<accession>A0A4Y2KLC3</accession>
<comment type="caution">
    <text evidence="1">The sequence shown here is derived from an EMBL/GenBank/DDBJ whole genome shotgun (WGS) entry which is preliminary data.</text>
</comment>
<evidence type="ECO:0000313" key="3">
    <source>
        <dbReference type="Proteomes" id="UP000499080"/>
    </source>
</evidence>
<protein>
    <submittedName>
        <fullName evidence="1">Uncharacterized protein</fullName>
    </submittedName>
</protein>
<dbReference type="AlphaFoldDB" id="A0A4Y2KLC3"/>
<reference evidence="1 3" key="1">
    <citation type="journal article" date="2019" name="Sci. Rep.">
        <title>Orb-weaving spider Araneus ventricosus genome elucidates the spidroin gene catalogue.</title>
        <authorList>
            <person name="Kono N."/>
            <person name="Nakamura H."/>
            <person name="Ohtoshi R."/>
            <person name="Moran D.A.P."/>
            <person name="Shinohara A."/>
            <person name="Yoshida Y."/>
            <person name="Fujiwara M."/>
            <person name="Mori M."/>
            <person name="Tomita M."/>
            <person name="Arakawa K."/>
        </authorList>
    </citation>
    <scope>NUCLEOTIDE SEQUENCE [LARGE SCALE GENOMIC DNA]</scope>
</reference>